<feature type="region of interest" description="Disordered" evidence="1">
    <location>
        <begin position="331"/>
        <end position="351"/>
    </location>
</feature>
<protein>
    <submittedName>
        <fullName evidence="2">Uncharacterized protein</fullName>
    </submittedName>
</protein>
<reference evidence="3" key="1">
    <citation type="journal article" date="2024" name="IScience">
        <title>Strigolactones Initiate the Formation of Haustorium-like Structures in Castilleja.</title>
        <authorList>
            <person name="Buerger M."/>
            <person name="Peterson D."/>
            <person name="Chory J."/>
        </authorList>
    </citation>
    <scope>NUCLEOTIDE SEQUENCE [LARGE SCALE GENOMIC DNA]</scope>
</reference>
<gene>
    <name evidence="2" type="ORF">CASFOL_033501</name>
</gene>
<sequence length="351" mass="38704">MGCSPSDFSSPFEGSPVALGLGPSSAGPFEGPALGLANFSPVGGERWLARRGDRQRREAAALRGDRERRRRRAFSGLLRRGWTSMPAGSSGRRLPAAVTAAKCRFSSSSPFSEALSAVSADATPPFFFPWNFGLDLNQSGATASGQQAILVVGDELQLSAVLLVLRGYADVINSIVLQDDFLPRTTVALEDVYKSLFCFPCLLCIMCLKDTCTLEEKMLQDPRRLYAPGRLYHIIVRKPFRTAVHVDGRSEHIVLSCNTTSDHAIILIQQESERAFHFMLEKERITSIPPAQRMERQASLAKEHNEEYKAALERAIALYVYHAYSPPSYGTFQETEKGQNSSTGPEDHSFP</sequence>
<proteinExistence type="predicted"/>
<evidence type="ECO:0000256" key="1">
    <source>
        <dbReference type="SAM" id="MobiDB-lite"/>
    </source>
</evidence>
<dbReference type="Proteomes" id="UP001632038">
    <property type="component" value="Unassembled WGS sequence"/>
</dbReference>
<evidence type="ECO:0000313" key="3">
    <source>
        <dbReference type="Proteomes" id="UP001632038"/>
    </source>
</evidence>
<name>A0ABD3BZK2_9LAMI</name>
<comment type="caution">
    <text evidence="2">The sequence shown here is derived from an EMBL/GenBank/DDBJ whole genome shotgun (WGS) entry which is preliminary data.</text>
</comment>
<organism evidence="2 3">
    <name type="scientific">Castilleja foliolosa</name>
    <dbReference type="NCBI Taxonomy" id="1961234"/>
    <lineage>
        <taxon>Eukaryota</taxon>
        <taxon>Viridiplantae</taxon>
        <taxon>Streptophyta</taxon>
        <taxon>Embryophyta</taxon>
        <taxon>Tracheophyta</taxon>
        <taxon>Spermatophyta</taxon>
        <taxon>Magnoliopsida</taxon>
        <taxon>eudicotyledons</taxon>
        <taxon>Gunneridae</taxon>
        <taxon>Pentapetalae</taxon>
        <taxon>asterids</taxon>
        <taxon>lamiids</taxon>
        <taxon>Lamiales</taxon>
        <taxon>Orobanchaceae</taxon>
        <taxon>Pedicularideae</taxon>
        <taxon>Castillejinae</taxon>
        <taxon>Castilleja</taxon>
    </lineage>
</organism>
<evidence type="ECO:0000313" key="2">
    <source>
        <dbReference type="EMBL" id="KAL3622090.1"/>
    </source>
</evidence>
<dbReference type="AlphaFoldDB" id="A0ABD3BZK2"/>
<accession>A0ABD3BZK2</accession>
<dbReference type="PANTHER" id="PTHR46398">
    <property type="entry name" value="ALPHA/BETA-HYDROLASES SUPERFAMILY PROTEIN"/>
    <property type="match status" value="1"/>
</dbReference>
<feature type="compositionally biased region" description="Polar residues" evidence="1">
    <location>
        <begin position="331"/>
        <end position="344"/>
    </location>
</feature>
<dbReference type="PANTHER" id="PTHR46398:SF5">
    <property type="entry name" value="ALPHA_BETA-HYDROLASES SUPERFAMILY PROTEIN"/>
    <property type="match status" value="1"/>
</dbReference>
<keyword evidence="3" id="KW-1185">Reference proteome</keyword>
<dbReference type="EMBL" id="JAVIJP010000060">
    <property type="protein sequence ID" value="KAL3622090.1"/>
    <property type="molecule type" value="Genomic_DNA"/>
</dbReference>